<gene>
    <name evidence="1" type="ORF">WJX73_000153</name>
</gene>
<organism evidence="1 2">
    <name type="scientific">Symbiochloris irregularis</name>
    <dbReference type="NCBI Taxonomy" id="706552"/>
    <lineage>
        <taxon>Eukaryota</taxon>
        <taxon>Viridiplantae</taxon>
        <taxon>Chlorophyta</taxon>
        <taxon>core chlorophytes</taxon>
        <taxon>Trebouxiophyceae</taxon>
        <taxon>Trebouxiales</taxon>
        <taxon>Trebouxiaceae</taxon>
        <taxon>Symbiochloris</taxon>
    </lineage>
</organism>
<reference evidence="1 2" key="1">
    <citation type="journal article" date="2024" name="Nat. Commun.">
        <title>Phylogenomics reveals the evolutionary origins of lichenization in chlorophyte algae.</title>
        <authorList>
            <person name="Puginier C."/>
            <person name="Libourel C."/>
            <person name="Otte J."/>
            <person name="Skaloud P."/>
            <person name="Haon M."/>
            <person name="Grisel S."/>
            <person name="Petersen M."/>
            <person name="Berrin J.G."/>
            <person name="Delaux P.M."/>
            <person name="Dal Grande F."/>
            <person name="Keller J."/>
        </authorList>
    </citation>
    <scope>NUCLEOTIDE SEQUENCE [LARGE SCALE GENOMIC DNA]</scope>
    <source>
        <strain evidence="1 2">SAG 2036</strain>
    </source>
</reference>
<name>A0AAW1P2G8_9CHLO</name>
<evidence type="ECO:0000313" key="2">
    <source>
        <dbReference type="Proteomes" id="UP001465755"/>
    </source>
</evidence>
<accession>A0AAW1P2G8</accession>
<dbReference type="EMBL" id="JALJOQ010000058">
    <property type="protein sequence ID" value="KAK9803507.1"/>
    <property type="molecule type" value="Genomic_DNA"/>
</dbReference>
<comment type="caution">
    <text evidence="1">The sequence shown here is derived from an EMBL/GenBank/DDBJ whole genome shotgun (WGS) entry which is preliminary data.</text>
</comment>
<dbReference type="AlphaFoldDB" id="A0AAW1P2G8"/>
<dbReference type="Proteomes" id="UP001465755">
    <property type="component" value="Unassembled WGS sequence"/>
</dbReference>
<proteinExistence type="predicted"/>
<sequence length="75" mass="8888">MDFLALRSDVFSKRFCEERQQLVPHVYIVWGEGYTGDNWQPLRNVGCLLIHEYINRSAIFKMQLARAMAEDEQRP</sequence>
<keyword evidence="2" id="KW-1185">Reference proteome</keyword>
<protein>
    <submittedName>
        <fullName evidence="1">Uncharacterized protein</fullName>
    </submittedName>
</protein>
<evidence type="ECO:0000313" key="1">
    <source>
        <dbReference type="EMBL" id="KAK9803507.1"/>
    </source>
</evidence>